<dbReference type="InterPro" id="IPR044992">
    <property type="entry name" value="ChyE-like"/>
</dbReference>
<evidence type="ECO:0000313" key="3">
    <source>
        <dbReference type="Proteomes" id="UP001243212"/>
    </source>
</evidence>
<organism evidence="2 3">
    <name type="scientific">Trueperella bonasi</name>
    <dbReference type="NCBI Taxonomy" id="312286"/>
    <lineage>
        <taxon>Bacteria</taxon>
        <taxon>Bacillati</taxon>
        <taxon>Actinomycetota</taxon>
        <taxon>Actinomycetes</taxon>
        <taxon>Actinomycetales</taxon>
        <taxon>Actinomycetaceae</taxon>
        <taxon>Trueperella</taxon>
    </lineage>
</organism>
<dbReference type="PANTHER" id="PTHR42695:SF5">
    <property type="entry name" value="GLUTAMINE AMIDOTRANSFERASE YLR126C-RELATED"/>
    <property type="match status" value="1"/>
</dbReference>
<dbReference type="Pfam" id="PF00117">
    <property type="entry name" value="GATase"/>
    <property type="match status" value="1"/>
</dbReference>
<comment type="caution">
    <text evidence="2">The sequence shown here is derived from an EMBL/GenBank/DDBJ whole genome shotgun (WGS) entry which is preliminary data.</text>
</comment>
<keyword evidence="3" id="KW-1185">Reference proteome</keyword>
<dbReference type="EMBL" id="JAUSQX010000001">
    <property type="protein sequence ID" value="MDP9805529.1"/>
    <property type="molecule type" value="Genomic_DNA"/>
</dbReference>
<protein>
    <submittedName>
        <fullName evidence="2">GMP synthase (Glutamine-hydrolyzing)</fullName>
        <ecNumber evidence="2">6.3.5.2</ecNumber>
    </submittedName>
</protein>
<reference evidence="2 3" key="1">
    <citation type="submission" date="2023-07" db="EMBL/GenBank/DDBJ databases">
        <title>Sequencing the genomes of 1000 actinobacteria strains.</title>
        <authorList>
            <person name="Klenk H.-P."/>
        </authorList>
    </citation>
    <scope>NUCLEOTIDE SEQUENCE [LARGE SCALE GENOMIC DNA]</scope>
    <source>
        <strain evidence="2 3">DSM 17163</strain>
    </source>
</reference>
<keyword evidence="2" id="KW-0436">Ligase</keyword>
<gene>
    <name evidence="2" type="ORF">J2S70_000111</name>
</gene>
<feature type="domain" description="Glutamine amidotransferase" evidence="1">
    <location>
        <begin position="50"/>
        <end position="195"/>
    </location>
</feature>
<dbReference type="PANTHER" id="PTHR42695">
    <property type="entry name" value="GLUTAMINE AMIDOTRANSFERASE YLR126C-RELATED"/>
    <property type="match status" value="1"/>
</dbReference>
<dbReference type="SUPFAM" id="SSF52317">
    <property type="entry name" value="Class I glutamine amidotransferase-like"/>
    <property type="match status" value="1"/>
</dbReference>
<proteinExistence type="predicted"/>
<evidence type="ECO:0000313" key="2">
    <source>
        <dbReference type="EMBL" id="MDP9805529.1"/>
    </source>
</evidence>
<dbReference type="EC" id="6.3.5.2" evidence="2"/>
<evidence type="ECO:0000259" key="1">
    <source>
        <dbReference type="Pfam" id="PF00117"/>
    </source>
</evidence>
<sequence length="247" mass="27658">MKRFAFLAARPSTAADIRANEFAEVKRIGRLNDDEIVYFSLEDRPEIDPTQYAGIFVSGSQYGFFDDPESKTPEQIATEESLFAVNDVVVEHDIPYLGLCYGHQSLAVSLDEELTGQYFEKLTTVNIEVTDEGKKDPIFGQLANPFPAILGHAESIGKLPRDTVVLATSPDCPVQAIRHRNNVYGVQFHPEIDSESLEIRLDYYNGSKYFEPGELDAVRARTSGFDYSHAAMIISGFVDRYRNQSEG</sequence>
<dbReference type="InterPro" id="IPR017926">
    <property type="entry name" value="GATASE"/>
</dbReference>
<dbReference type="GO" id="GO:0003922">
    <property type="term" value="F:GMP synthase (glutamine-hydrolyzing) activity"/>
    <property type="evidence" value="ECO:0007669"/>
    <property type="project" value="UniProtKB-EC"/>
</dbReference>
<accession>A0ABT9NDX0</accession>
<dbReference type="RefSeq" id="WP_307681808.1">
    <property type="nucleotide sequence ID" value="NZ_JAUSQX010000001.1"/>
</dbReference>
<dbReference type="PROSITE" id="PS51273">
    <property type="entry name" value="GATASE_TYPE_1"/>
    <property type="match status" value="1"/>
</dbReference>
<dbReference type="Gene3D" id="3.40.50.880">
    <property type="match status" value="1"/>
</dbReference>
<dbReference type="Proteomes" id="UP001243212">
    <property type="component" value="Unassembled WGS sequence"/>
</dbReference>
<dbReference type="InterPro" id="IPR029062">
    <property type="entry name" value="Class_I_gatase-like"/>
</dbReference>
<dbReference type="CDD" id="cd01741">
    <property type="entry name" value="GATase1_1"/>
    <property type="match status" value="1"/>
</dbReference>
<name>A0ABT9NDX0_9ACTO</name>